<proteinExistence type="predicted"/>
<evidence type="ECO:0008006" key="4">
    <source>
        <dbReference type="Google" id="ProtNLM"/>
    </source>
</evidence>
<organism evidence="2 3">
    <name type="scientific">Zemynaea arenosa</name>
    <dbReference type="NCBI Taxonomy" id="2561931"/>
    <lineage>
        <taxon>Bacteria</taxon>
        <taxon>Pseudomonadati</taxon>
        <taxon>Pseudomonadota</taxon>
        <taxon>Betaproteobacteria</taxon>
        <taxon>Burkholderiales</taxon>
        <taxon>Oxalobacteraceae</taxon>
        <taxon>Telluria group</taxon>
        <taxon>Zemynaea</taxon>
    </lineage>
</organism>
<dbReference type="Proteomes" id="UP000298438">
    <property type="component" value="Unassembled WGS sequence"/>
</dbReference>
<feature type="chain" id="PRO_5021380044" description="Exo-alpha-sialidase" evidence="1">
    <location>
        <begin position="21"/>
        <end position="403"/>
    </location>
</feature>
<comment type="caution">
    <text evidence="2">The sequence shown here is derived from an EMBL/GenBank/DDBJ whole genome shotgun (WGS) entry which is preliminary data.</text>
</comment>
<evidence type="ECO:0000313" key="3">
    <source>
        <dbReference type="Proteomes" id="UP000298438"/>
    </source>
</evidence>
<dbReference type="InterPro" id="IPR015943">
    <property type="entry name" value="WD40/YVTN_repeat-like_dom_sf"/>
</dbReference>
<dbReference type="OrthoDB" id="8740658at2"/>
<dbReference type="Gene3D" id="2.130.10.10">
    <property type="entry name" value="YVTN repeat-like/Quinoprotein amine dehydrogenase"/>
    <property type="match status" value="1"/>
</dbReference>
<accession>A0A4Y9RTP7</accession>
<dbReference type="EMBL" id="SPVF01000275">
    <property type="protein sequence ID" value="TFW10638.1"/>
    <property type="molecule type" value="Genomic_DNA"/>
</dbReference>
<sequence>MTFPRLGPACAAALAALLTACGGGSTTSTPETPSAPVQTRVDLLASSVRGIESIAFRGNTAYVSLSNSQLDGTSVMKTTLPLQASSTWTDVALGSCALGTTTQFTPTRAPRLKVLGSSVWLFQQWSDENSATKTEHSLCVLEAGSTAFTPRDQGLQACAGGYCSTLWMTDLKQVGNRLFTNAGAGLNVFVSDDQGTSWRVLLGQFDSMICTHSAFSVVGDRVLVGGECPLDDAFLRAYPLTPDVKLASPAEVPLALPVLENRNVQFIEPVPNSQRVFAGVEGGLLRSDDGGKTFKFVIQQPLSGTQNYPYIRSFVSLSAKPTTLVVGGFDKAAAKPYLAWSSDGGDHWTDISSLLPGYSSLNGTPTLAEVTSVTEDPQGRIIVTVNEDANAKGRLLLLTLGAR</sequence>
<dbReference type="PROSITE" id="PS51257">
    <property type="entry name" value="PROKAR_LIPOPROTEIN"/>
    <property type="match status" value="1"/>
</dbReference>
<keyword evidence="1" id="KW-0732">Signal</keyword>
<reference evidence="2 3" key="1">
    <citation type="submission" date="2019-03" db="EMBL/GenBank/DDBJ databases">
        <title>Draft Genome Sequence of Massilia arenosa sp. nov., a Novel Massilia Species Isolated from a Sandy-loam Maize Soil.</title>
        <authorList>
            <person name="Raths R."/>
            <person name="Peta V."/>
            <person name="Bucking H."/>
        </authorList>
    </citation>
    <scope>NUCLEOTIDE SEQUENCE [LARGE SCALE GENOMIC DNA]</scope>
    <source>
        <strain evidence="2 3">MC02</strain>
    </source>
</reference>
<feature type="signal peptide" evidence="1">
    <location>
        <begin position="1"/>
        <end position="20"/>
    </location>
</feature>
<dbReference type="RefSeq" id="WP_135209613.1">
    <property type="nucleotide sequence ID" value="NZ_SPVF01000275.1"/>
</dbReference>
<name>A0A4Y9RTP7_9BURK</name>
<gene>
    <name evidence="2" type="ORF">E4L96_23305</name>
</gene>
<evidence type="ECO:0000256" key="1">
    <source>
        <dbReference type="SAM" id="SignalP"/>
    </source>
</evidence>
<dbReference type="AlphaFoldDB" id="A0A4Y9RTP7"/>
<protein>
    <recommendedName>
        <fullName evidence="4">Exo-alpha-sialidase</fullName>
    </recommendedName>
</protein>
<keyword evidence="3" id="KW-1185">Reference proteome</keyword>
<dbReference type="SUPFAM" id="SSF110296">
    <property type="entry name" value="Oligoxyloglucan reducing end-specific cellobiohydrolase"/>
    <property type="match status" value="1"/>
</dbReference>
<evidence type="ECO:0000313" key="2">
    <source>
        <dbReference type="EMBL" id="TFW10638.1"/>
    </source>
</evidence>